<dbReference type="RefSeq" id="WP_017805379.1">
    <property type="nucleotide sequence ID" value="NZ_PQVK01000319.1"/>
</dbReference>
<feature type="signal peptide" evidence="1">
    <location>
        <begin position="1"/>
        <end position="22"/>
    </location>
</feature>
<protein>
    <submittedName>
        <fullName evidence="3">P.93</fullName>
    </submittedName>
</protein>
<dbReference type="Pfam" id="PF03797">
    <property type="entry name" value="Autotransporter"/>
    <property type="match status" value="1"/>
</dbReference>
<evidence type="ECO:0000313" key="4">
    <source>
        <dbReference type="Proteomes" id="UP000254465"/>
    </source>
</evidence>
<accession>A0A377I6K3</accession>
<evidence type="ECO:0000256" key="1">
    <source>
        <dbReference type="SAM" id="SignalP"/>
    </source>
</evidence>
<dbReference type="NCBIfam" id="TIGR01414">
    <property type="entry name" value="autotrans_barl"/>
    <property type="match status" value="1"/>
</dbReference>
<dbReference type="PROSITE" id="PS51208">
    <property type="entry name" value="AUTOTRANSPORTER"/>
    <property type="match status" value="1"/>
</dbReference>
<dbReference type="Gene3D" id="2.40.128.130">
    <property type="entry name" value="Autotransporter beta-domain"/>
    <property type="match status" value="1"/>
</dbReference>
<keyword evidence="1" id="KW-0732">Signal</keyword>
<dbReference type="GO" id="GO:0019867">
    <property type="term" value="C:outer membrane"/>
    <property type="evidence" value="ECO:0007669"/>
    <property type="project" value="InterPro"/>
</dbReference>
<dbReference type="SUPFAM" id="SSF103515">
    <property type="entry name" value="Autotransporter"/>
    <property type="match status" value="1"/>
</dbReference>
<dbReference type="Proteomes" id="UP000254465">
    <property type="component" value="Unassembled WGS sequence"/>
</dbReference>
<dbReference type="AlphaFoldDB" id="A0A377I6K3"/>
<evidence type="ECO:0000259" key="2">
    <source>
        <dbReference type="PROSITE" id="PS51208"/>
    </source>
</evidence>
<dbReference type="InterPro" id="IPR005546">
    <property type="entry name" value="Autotransporte_beta"/>
</dbReference>
<gene>
    <name evidence="3" type="primary">prn_3</name>
    <name evidence="3" type="ORF">NCTC11296_00819</name>
</gene>
<organism evidence="3 4">
    <name type="scientific">Avibacterium paragallinarum</name>
    <name type="common">Haemophilus gallinarum</name>
    <dbReference type="NCBI Taxonomy" id="728"/>
    <lineage>
        <taxon>Bacteria</taxon>
        <taxon>Pseudomonadati</taxon>
        <taxon>Pseudomonadota</taxon>
        <taxon>Gammaproteobacteria</taxon>
        <taxon>Pasteurellales</taxon>
        <taxon>Pasteurellaceae</taxon>
        <taxon>Avibacterium</taxon>
    </lineage>
</organism>
<reference evidence="3 4" key="1">
    <citation type="submission" date="2018-06" db="EMBL/GenBank/DDBJ databases">
        <authorList>
            <consortium name="Pathogen Informatics"/>
            <person name="Doyle S."/>
        </authorList>
    </citation>
    <scope>NUCLEOTIDE SEQUENCE [LARGE SCALE GENOMIC DNA]</scope>
    <source>
        <strain evidence="3 4">NCTC11296</strain>
    </source>
</reference>
<evidence type="ECO:0000313" key="3">
    <source>
        <dbReference type="EMBL" id="STO70904.1"/>
    </source>
</evidence>
<sequence length="650" mass="72373">MCFKKSAIALCCALTISQLTMAQGNDNVAIPSGETDYYNGRFNAWYLNGGNLKLDGTSAPKNWTASVTSYKGNNSVDIKGKQAIWNSFVRLANRSNLTVNLTENALWKNATLGTLSGNLTVNVLDGAKLYIWQTSFSRSGEKGFKDIIDSIDYQNSRLFILAAKENEYLISPLGGNGSGDLISKLKQGTATEGEWTQFKNALKNKTSSLFSSSGNKIMLSSTASIINLRNGGILDFNHSNNPNGKNGLVVDKFTSDDGVIILNSDTNDQYFQIATSASGNVLLQDEGQANARGLYGSEPLIYYLGADTPSLTVNDNKPIMEKGLYTYRVKYYSKEELGKEYGGYYYVPVRLSNTAYAANSLSNTSYATMSLYYNQDRPQEFRTNQYNQNSLYFKPIHQSQRLNSSYNTTLRIEDNGFIFGADKLFIKENKKFLIGASILLADSKLKDGLNEGKMQSYGAKVYASQILSNGIFIDAQGWLNFSRKKMDISSFNSEQVFEGKYHTFGTGIESKIGYHYTNATLFIMPYSGVRAYKENSATYNLGRTRIKHKGITYADVHIGSRLGLHIDNKGKSTTFKPYIDVSYRWDIKNSNRIEIDENTLDAHISGSARYIGLGAEFDLAKKQSISTYIGHQKGKNIENVVAQLMFNYVW</sequence>
<feature type="chain" id="PRO_5016764162" evidence="1">
    <location>
        <begin position="23"/>
        <end position="650"/>
    </location>
</feature>
<dbReference type="SMART" id="SM00869">
    <property type="entry name" value="Autotransporter"/>
    <property type="match status" value="1"/>
</dbReference>
<dbReference type="EMBL" id="UGHK01000001">
    <property type="protein sequence ID" value="STO70904.1"/>
    <property type="molecule type" value="Genomic_DNA"/>
</dbReference>
<dbReference type="InterPro" id="IPR006315">
    <property type="entry name" value="OM_autotransptr_brl_dom"/>
</dbReference>
<dbReference type="InterPro" id="IPR036709">
    <property type="entry name" value="Autotransporte_beta_dom_sf"/>
</dbReference>
<proteinExistence type="predicted"/>
<name>A0A377I6K3_AVIPA</name>
<feature type="domain" description="Autotransporter" evidence="2">
    <location>
        <begin position="384"/>
        <end position="650"/>
    </location>
</feature>